<dbReference type="InterPro" id="IPR038377">
    <property type="entry name" value="Na/Glc_symporter_sf"/>
</dbReference>
<keyword evidence="6 12" id="KW-1133">Transmembrane helix</keyword>
<evidence type="ECO:0000256" key="7">
    <source>
        <dbReference type="ARBA" id="ARBA00023053"/>
    </source>
</evidence>
<keyword evidence="9 12" id="KW-0472">Membrane</keyword>
<feature type="transmembrane region" description="Helical" evidence="12">
    <location>
        <begin position="399"/>
        <end position="418"/>
    </location>
</feature>
<dbReference type="PROSITE" id="PS50283">
    <property type="entry name" value="NA_SOLUT_SYMP_3"/>
    <property type="match status" value="1"/>
</dbReference>
<feature type="transmembrane region" description="Helical" evidence="12">
    <location>
        <begin position="321"/>
        <end position="345"/>
    </location>
</feature>
<feature type="transmembrane region" description="Helical" evidence="12">
    <location>
        <begin position="366"/>
        <end position="387"/>
    </location>
</feature>
<feature type="transmembrane region" description="Helical" evidence="12">
    <location>
        <begin position="679"/>
        <end position="698"/>
    </location>
</feature>
<dbReference type="Gene3D" id="1.20.1730.10">
    <property type="entry name" value="Sodium/glucose cotransporter"/>
    <property type="match status" value="1"/>
</dbReference>
<comment type="caution">
    <text evidence="13">The sequence shown here is derived from an EMBL/GenBank/DDBJ whole genome shotgun (WGS) entry which is preliminary data.</text>
</comment>
<dbReference type="NCBIfam" id="TIGR00813">
    <property type="entry name" value="sss"/>
    <property type="match status" value="1"/>
</dbReference>
<dbReference type="InterPro" id="IPR051163">
    <property type="entry name" value="Sodium:Solute_Symporter_SSF"/>
</dbReference>
<evidence type="ECO:0000313" key="13">
    <source>
        <dbReference type="EMBL" id="KAK0412812.1"/>
    </source>
</evidence>
<feature type="transmembrane region" description="Helical" evidence="12">
    <location>
        <begin position="621"/>
        <end position="640"/>
    </location>
</feature>
<evidence type="ECO:0000256" key="4">
    <source>
        <dbReference type="ARBA" id="ARBA00022475"/>
    </source>
</evidence>
<comment type="subcellular location">
    <subcellularLocation>
        <location evidence="1">Cell membrane</location>
        <topology evidence="1">Multi-pass membrane protein</topology>
    </subcellularLocation>
</comment>
<keyword evidence="14" id="KW-1185">Reference proteome</keyword>
<evidence type="ECO:0000256" key="5">
    <source>
        <dbReference type="ARBA" id="ARBA00022692"/>
    </source>
</evidence>
<dbReference type="PANTHER" id="PTHR42985:SF40">
    <property type="entry name" value="LD47995P-RELATED"/>
    <property type="match status" value="1"/>
</dbReference>
<dbReference type="InterPro" id="IPR001734">
    <property type="entry name" value="Na/solute_symporter"/>
</dbReference>
<feature type="transmembrane region" description="Helical" evidence="12">
    <location>
        <begin position="517"/>
        <end position="543"/>
    </location>
</feature>
<evidence type="ECO:0000256" key="9">
    <source>
        <dbReference type="ARBA" id="ARBA00023136"/>
    </source>
</evidence>
<comment type="similarity">
    <text evidence="2">Belongs to the sodium:solute symporter (SSF) (TC 2.A.21) family.</text>
</comment>
<dbReference type="AlphaFoldDB" id="A0AA39HXS1"/>
<evidence type="ECO:0000256" key="2">
    <source>
        <dbReference type="ARBA" id="ARBA00006434"/>
    </source>
</evidence>
<organism evidence="13 14">
    <name type="scientific">Steinernema hermaphroditum</name>
    <dbReference type="NCBI Taxonomy" id="289476"/>
    <lineage>
        <taxon>Eukaryota</taxon>
        <taxon>Metazoa</taxon>
        <taxon>Ecdysozoa</taxon>
        <taxon>Nematoda</taxon>
        <taxon>Chromadorea</taxon>
        <taxon>Rhabditida</taxon>
        <taxon>Tylenchina</taxon>
        <taxon>Panagrolaimomorpha</taxon>
        <taxon>Strongyloidoidea</taxon>
        <taxon>Steinernematidae</taxon>
        <taxon>Steinernema</taxon>
    </lineage>
</organism>
<evidence type="ECO:0000256" key="6">
    <source>
        <dbReference type="ARBA" id="ARBA00022989"/>
    </source>
</evidence>
<keyword evidence="7" id="KW-0915">Sodium</keyword>
<evidence type="ECO:0000256" key="1">
    <source>
        <dbReference type="ARBA" id="ARBA00004651"/>
    </source>
</evidence>
<feature type="transmembrane region" description="Helical" evidence="12">
    <location>
        <begin position="577"/>
        <end position="601"/>
    </location>
</feature>
<feature type="transmembrane region" description="Helical" evidence="12">
    <location>
        <begin position="289"/>
        <end position="309"/>
    </location>
</feature>
<gene>
    <name evidence="13" type="ORF">QR680_006423</name>
</gene>
<accession>A0AA39HXS1</accession>
<dbReference type="EMBL" id="JAUCMV010000003">
    <property type="protein sequence ID" value="KAK0412812.1"/>
    <property type="molecule type" value="Genomic_DNA"/>
</dbReference>
<keyword evidence="8" id="KW-0406">Ion transport</keyword>
<evidence type="ECO:0000256" key="8">
    <source>
        <dbReference type="ARBA" id="ARBA00023065"/>
    </source>
</evidence>
<reference evidence="13" key="1">
    <citation type="submission" date="2023-06" db="EMBL/GenBank/DDBJ databases">
        <title>Genomic analysis of the entomopathogenic nematode Steinernema hermaphroditum.</title>
        <authorList>
            <person name="Schwarz E.M."/>
            <person name="Heppert J.K."/>
            <person name="Baniya A."/>
            <person name="Schwartz H.T."/>
            <person name="Tan C.-H."/>
            <person name="Antoshechkin I."/>
            <person name="Sternberg P.W."/>
            <person name="Goodrich-Blair H."/>
            <person name="Dillman A.R."/>
        </authorList>
    </citation>
    <scope>NUCLEOTIDE SEQUENCE</scope>
    <source>
        <strain evidence="13">PS9179</strain>
        <tissue evidence="13">Whole animal</tissue>
    </source>
</reference>
<protein>
    <submittedName>
        <fullName evidence="13">Uncharacterized protein</fullName>
    </submittedName>
</protein>
<feature type="transmembrane region" description="Helical" evidence="12">
    <location>
        <begin position="652"/>
        <end position="672"/>
    </location>
</feature>
<feature type="compositionally biased region" description="Basic and acidic residues" evidence="11">
    <location>
        <begin position="34"/>
        <end position="44"/>
    </location>
</feature>
<proteinExistence type="inferred from homology"/>
<feature type="transmembrane region" description="Helical" evidence="12">
    <location>
        <begin position="750"/>
        <end position="771"/>
    </location>
</feature>
<evidence type="ECO:0000256" key="11">
    <source>
        <dbReference type="SAM" id="MobiDB-lite"/>
    </source>
</evidence>
<dbReference type="GO" id="GO:0005886">
    <property type="term" value="C:plasma membrane"/>
    <property type="evidence" value="ECO:0007669"/>
    <property type="project" value="UniProtKB-SubCell"/>
</dbReference>
<feature type="region of interest" description="Disordered" evidence="11">
    <location>
        <begin position="1"/>
        <end position="68"/>
    </location>
</feature>
<name>A0AA39HXS1_9BILA</name>
<dbReference type="Pfam" id="PF00474">
    <property type="entry name" value="SSF"/>
    <property type="match status" value="1"/>
</dbReference>
<keyword evidence="3" id="KW-0813">Transport</keyword>
<keyword evidence="5 12" id="KW-0812">Transmembrane</keyword>
<feature type="transmembrane region" description="Helical" evidence="12">
    <location>
        <begin position="477"/>
        <end position="496"/>
    </location>
</feature>
<dbReference type="GO" id="GO:0006814">
    <property type="term" value="P:sodium ion transport"/>
    <property type="evidence" value="ECO:0007669"/>
    <property type="project" value="UniProtKB-KW"/>
</dbReference>
<dbReference type="Proteomes" id="UP001175271">
    <property type="component" value="Unassembled WGS sequence"/>
</dbReference>
<keyword evidence="4" id="KW-1003">Cell membrane</keyword>
<evidence type="ECO:0000313" key="14">
    <source>
        <dbReference type="Proteomes" id="UP001175271"/>
    </source>
</evidence>
<evidence type="ECO:0000256" key="12">
    <source>
        <dbReference type="SAM" id="Phobius"/>
    </source>
</evidence>
<dbReference type="GO" id="GO:0015293">
    <property type="term" value="F:symporter activity"/>
    <property type="evidence" value="ECO:0007669"/>
    <property type="project" value="TreeGrafter"/>
</dbReference>
<evidence type="ECO:0000256" key="10">
    <source>
        <dbReference type="ARBA" id="ARBA00023201"/>
    </source>
</evidence>
<keyword evidence="10" id="KW-0739">Sodium transport</keyword>
<feature type="transmembrane region" description="Helical" evidence="12">
    <location>
        <begin position="430"/>
        <end position="450"/>
    </location>
</feature>
<evidence type="ECO:0000256" key="3">
    <source>
        <dbReference type="ARBA" id="ARBA00022448"/>
    </source>
</evidence>
<sequence length="819" mass="90283">MGEEVLLPCKTSRREKSTLRAPRRRDHGSLVNVSDEKAVREPFPRKPTATIANPPKTPEPESVNDEKSAPATLQEFINSLPLSPSISEMSAVTDRTLADNLKTFTSVNYINYVKEHLIPDAVASCYVLEDGVEFVVLEKPNDGHFACYFLLAPDGSRVVLERTPNDSILILTGPKCSNIRYIGLEIPENCKIVKKTFPFRRKQNNDYRRPPRYPGHFSDFPRLSKEAMADQAVKYHLGVVDYAVFLLFMLISVGVGIYYAIAEKLRATSPEKHKDRADRYLMGGRKLPIIPVALSVLTSFLSGIALLGTPAEIFEHGGLWIIKYLTAPIALIISGFLFIPIFYHLQLVSIYEYIEIRYHSAMLRKFCAIAFSAHNLVLMAVSIYSPAIALSGVTDLDMWKLILLVGATSTLYTTIGGLKAVVWTDTIQAAVMYAGLGFVMVKGTIDAGGFKRVFEVFVESGRLENSWRFDPNPAQYYNMWNAVFGGIALWLSLYGLNQMSVQRYCSVRSVQDAKKVVWLNIPLKLLISLMAAYVGLLVLAYFYNCNPLETGEIATLDQLTVLLAAKVSENYPGLTGLFIACIFAGTLSVVSGGYNSLAAVLFKDLIEPSAGHRLSPRGALLVNKAIVFLSGLVSTALAYSAGPLGGIIKSSIGLLGATNGPIVGLFLVGLFCRNVSTRAVTVSFLISICFFVGLWVTAVSENPYKGYVLPTNSSVEGCQGKTFVETFQPSDYDPHYGRPGTSYLSRISQLSYGLMSKIMVFILSMVLSLFIRPKGERYSSGRRRSLTLMGRPKKPVEALNGIVPEEKKIDEIQKETIGL</sequence>
<dbReference type="PANTHER" id="PTHR42985">
    <property type="entry name" value="SODIUM-COUPLED MONOCARBOXYLATE TRANSPORTER"/>
    <property type="match status" value="1"/>
</dbReference>
<dbReference type="CDD" id="cd11492">
    <property type="entry name" value="SLC5sbd_NIS-SMVT"/>
    <property type="match status" value="1"/>
</dbReference>
<feature type="transmembrane region" description="Helical" evidence="12">
    <location>
        <begin position="242"/>
        <end position="262"/>
    </location>
</feature>